<dbReference type="PROSITE" id="PS00396">
    <property type="entry name" value="TOPO_IA_1"/>
    <property type="match status" value="1"/>
</dbReference>
<gene>
    <name evidence="16" type="ORF">TR144107</name>
</gene>
<dbReference type="GO" id="GO:0003677">
    <property type="term" value="F:DNA binding"/>
    <property type="evidence" value="ECO:0007669"/>
    <property type="project" value="UniProtKB-KW"/>
</dbReference>
<dbReference type="GO" id="GO:0031422">
    <property type="term" value="C:RecQ family helicase-topoisomerase III complex"/>
    <property type="evidence" value="ECO:0007669"/>
    <property type="project" value="TreeGrafter"/>
</dbReference>
<keyword evidence="4" id="KW-0479">Metal-binding</keyword>
<evidence type="ECO:0000256" key="8">
    <source>
        <dbReference type="ARBA" id="ARBA00023125"/>
    </source>
</evidence>
<dbReference type="Pfam" id="PF06839">
    <property type="entry name" value="Zn_ribbon_GRF"/>
    <property type="match status" value="2"/>
</dbReference>
<dbReference type="GO" id="GO:0008270">
    <property type="term" value="F:zinc ion binding"/>
    <property type="evidence" value="ECO:0007669"/>
    <property type="project" value="UniProtKB-KW"/>
</dbReference>
<dbReference type="GO" id="GO:0006265">
    <property type="term" value="P:DNA topological change"/>
    <property type="evidence" value="ECO:0007669"/>
    <property type="project" value="InterPro"/>
</dbReference>
<dbReference type="SUPFAM" id="SSF56712">
    <property type="entry name" value="Prokaryotic type I DNA topoisomerase"/>
    <property type="match status" value="1"/>
</dbReference>
<dbReference type="AlphaFoldDB" id="A0A0V0J6A4"/>
<feature type="region of interest" description="Disordered" evidence="12">
    <location>
        <begin position="1044"/>
        <end position="1073"/>
    </location>
</feature>
<dbReference type="InterPro" id="IPR010666">
    <property type="entry name" value="Znf_GRF"/>
</dbReference>
<dbReference type="InterPro" id="IPR013497">
    <property type="entry name" value="Topo_IA_cen"/>
</dbReference>
<dbReference type="PANTHER" id="PTHR11390">
    <property type="entry name" value="PROKARYOTIC DNA TOPOISOMERASE"/>
    <property type="match status" value="1"/>
</dbReference>
<keyword evidence="5 10" id="KW-0863">Zinc-finger</keyword>
<dbReference type="PRINTS" id="PR00417">
    <property type="entry name" value="PRTPISMRASEI"/>
</dbReference>
<feature type="domain" description="GRF-type" evidence="14">
    <location>
        <begin position="941"/>
        <end position="987"/>
    </location>
</feature>
<dbReference type="CDD" id="cd03362">
    <property type="entry name" value="TOPRIM_TopoIA_TopoIII"/>
    <property type="match status" value="1"/>
</dbReference>
<name>A0A0V0J6A4_SCHSO</name>
<evidence type="ECO:0000313" key="16">
    <source>
        <dbReference type="EMBL" id="JAP61308.1"/>
    </source>
</evidence>
<dbReference type="FunFam" id="3.40.50.140:FF:000003">
    <property type="entry name" value="DNA topoisomerase"/>
    <property type="match status" value="1"/>
</dbReference>
<feature type="compositionally biased region" description="Polar residues" evidence="12">
    <location>
        <begin position="925"/>
        <end position="937"/>
    </location>
</feature>
<evidence type="ECO:0000256" key="1">
    <source>
        <dbReference type="ARBA" id="ARBA00000213"/>
    </source>
</evidence>
<dbReference type="InterPro" id="IPR003601">
    <property type="entry name" value="Topo_IA_2"/>
</dbReference>
<dbReference type="Gene3D" id="2.70.20.10">
    <property type="entry name" value="Topoisomerase I, domain 3"/>
    <property type="match status" value="1"/>
</dbReference>
<dbReference type="SMART" id="SM00437">
    <property type="entry name" value="TOP1Ac"/>
    <property type="match status" value="1"/>
</dbReference>
<comment type="function">
    <text evidence="11">Introduces a single-strand break via transesterification at a target site in duplex DNA. Releases the supercoiling and torsional tension of DNA introduced during the DNA replication and transcription by transiently cleaving and rejoining one strand of the DNA duplex. The scissile phosphodiester is attacked by the catalytic tyrosine of the enzyme, resulting in the formation of a DNA-(5'-phosphotyrosyl)-enzyme intermediate and the expulsion of a 3'-OH DNA strand.</text>
</comment>
<dbReference type="PROSITE" id="PS50880">
    <property type="entry name" value="TOPRIM"/>
    <property type="match status" value="1"/>
</dbReference>
<organism evidence="16">
    <name type="scientific">Schistocephalus solidus</name>
    <name type="common">Tapeworm</name>
    <dbReference type="NCBI Taxonomy" id="70667"/>
    <lineage>
        <taxon>Eukaryota</taxon>
        <taxon>Metazoa</taxon>
        <taxon>Spiralia</taxon>
        <taxon>Lophotrochozoa</taxon>
        <taxon>Platyhelminthes</taxon>
        <taxon>Cestoda</taxon>
        <taxon>Eucestoda</taxon>
        <taxon>Diphyllobothriidea</taxon>
        <taxon>Diphyllobothriidae</taxon>
        <taxon>Schistocephalus</taxon>
    </lineage>
</organism>
<dbReference type="PROSITE" id="PS51999">
    <property type="entry name" value="ZF_GRF"/>
    <property type="match status" value="2"/>
</dbReference>
<feature type="region of interest" description="Disordered" evidence="12">
    <location>
        <begin position="749"/>
        <end position="784"/>
    </location>
</feature>
<feature type="region of interest" description="Disordered" evidence="12">
    <location>
        <begin position="1005"/>
        <end position="1029"/>
    </location>
</feature>
<feature type="compositionally biased region" description="Gly residues" evidence="12">
    <location>
        <begin position="1016"/>
        <end position="1025"/>
    </location>
</feature>
<evidence type="ECO:0000256" key="5">
    <source>
        <dbReference type="ARBA" id="ARBA00022771"/>
    </source>
</evidence>
<evidence type="ECO:0000256" key="2">
    <source>
        <dbReference type="ARBA" id="ARBA00009446"/>
    </source>
</evidence>
<reference evidence="16" key="1">
    <citation type="submission" date="2016-01" db="EMBL/GenBank/DDBJ databases">
        <title>Reference transcriptome for the parasite Schistocephalus solidus: insights into the molecular evolution of parasitism.</title>
        <authorList>
            <person name="Hebert F.O."/>
            <person name="Grambauer S."/>
            <person name="Barber I."/>
            <person name="Landry C.R."/>
            <person name="Aubin-Horth N."/>
        </authorList>
    </citation>
    <scope>NUCLEOTIDE SEQUENCE</scope>
</reference>
<feature type="region of interest" description="Disordered" evidence="12">
    <location>
        <begin position="882"/>
        <end position="937"/>
    </location>
</feature>
<evidence type="ECO:0000256" key="7">
    <source>
        <dbReference type="ARBA" id="ARBA00023029"/>
    </source>
</evidence>
<dbReference type="Gene3D" id="1.10.460.10">
    <property type="entry name" value="Topoisomerase I, domain 2"/>
    <property type="match status" value="1"/>
</dbReference>
<keyword evidence="9 11" id="KW-0413">Isomerase</keyword>
<feature type="compositionally biased region" description="Low complexity" evidence="12">
    <location>
        <begin position="911"/>
        <end position="922"/>
    </location>
</feature>
<evidence type="ECO:0000259" key="14">
    <source>
        <dbReference type="PROSITE" id="PS51999"/>
    </source>
</evidence>
<comment type="similarity">
    <text evidence="2 11">Belongs to the type IA topoisomerase family.</text>
</comment>
<feature type="domain" description="Toprim" evidence="13">
    <location>
        <begin position="1"/>
        <end position="103"/>
    </location>
</feature>
<dbReference type="InterPro" id="IPR003602">
    <property type="entry name" value="Topo_IA_DNA-bd_dom"/>
</dbReference>
<dbReference type="Pfam" id="PF01131">
    <property type="entry name" value="Topoisom_bac"/>
    <property type="match status" value="1"/>
</dbReference>
<dbReference type="EMBL" id="GEEE01001917">
    <property type="protein sequence ID" value="JAP61308.1"/>
    <property type="molecule type" value="Transcribed_RNA"/>
</dbReference>
<evidence type="ECO:0000256" key="3">
    <source>
        <dbReference type="ARBA" id="ARBA00012891"/>
    </source>
</evidence>
<dbReference type="PANTHER" id="PTHR11390:SF21">
    <property type="entry name" value="DNA TOPOISOMERASE 3-ALPHA"/>
    <property type="match status" value="1"/>
</dbReference>
<protein>
    <recommendedName>
        <fullName evidence="3 11">DNA topoisomerase</fullName>
        <ecNumber evidence="3 11">5.6.2.1</ecNumber>
    </recommendedName>
</protein>
<dbReference type="GO" id="GO:0006281">
    <property type="term" value="P:DNA repair"/>
    <property type="evidence" value="ECO:0007669"/>
    <property type="project" value="TreeGrafter"/>
</dbReference>
<sequence length="1096" mass="119956">MNGQTYHFVMTSVSGHLLNYDFTQRFRSWQSCDPSVLFEAPVEKKCSPDFEPIKRTLQREARNCTKLIIWTDCDREGENIGMEIVSVCQEVKPSILVSRARFSEITPHAIHQAINTLTVMDENMSLAVDTRQELDLRIGAAFTRFQTLRLRRAFPRALAEQLISYGSCQFPTLGFVVERFREVENFVPEPFWKIVAHFDRQNTQTSFTWKRGRLFDRDCCSAYHQHLLENPFGQVIDVQQRPKSKWRPLPMDTVEMEKLAARKLHIGAKQTMQLAESLYTRGFISYPRTETNMFPAELDLVPLVQAQTEDSRWSAFAHNLLTNGLRPRAGKKSDKAHPPIHPLKCGSALQGVDARLFELIVRHFLACLSDDAKGAETTVTICIGTSELPTRRLISEDGELFEAKGLVIHARNYLNVYIYEKWSERDMPEFILGENVTPREIQMIESQTTAPNLLTEADLIGLMDRHGIGTDATHAEHIETIKQRLYVGLQDNKFLVPGQLGMGLVEGYDAMALEMSKPHLRAELETDLKAICEGRKTREDVLRSQTAKYKAVFETAVMEARKLDVALANRLSQEAENVADPVPGLRTVEGYSKVFQCPSCSKDVIIRQKKAVPASTGEQGTALLSINGSGSTTWFLSCTGFPACRFAVWLPDCVIGVRVVRQQEMHSPSEKLTPSPCVPCHPSCITQQQQQQQQQSSLPNGATLLGFKFRLGTRLPSGYIQDALDREYATCIFCDTDFRTAFNIRISFTTPPSTGTVSSDSQAPPRPPPLSRPPGTATRPRPSLAIKPAQSNSALSARQPPAALVSGWPARSLHTQGGPTSFSDADSTTASASIVCNCGLPARLLTVRKPGANQGREFFKCGDSSDVCNFFMWKDSDSAGSMSATPSYEYAPSQTGQTSGLGQSLSFTPLSRRSSAATAARSNTEDSGQVLDSHQDGQPTCSCGLPALLRTVSRATVNKGRQFYTCPNSMPGDASSGCRFFQWADGGVTAPTMAGQAFPLSSAANGLPFPSRRRGSGGGGGGGRAPSGSFFASPSGLAVGSVAAWPPPGPDIGAGDGDHPLQSGRGRSGGASRVRKCGLCHLPGHTRNRCPSAMNP</sequence>
<evidence type="ECO:0000256" key="12">
    <source>
        <dbReference type="SAM" id="MobiDB-lite"/>
    </source>
</evidence>
<evidence type="ECO:0000259" key="15">
    <source>
        <dbReference type="PROSITE" id="PS52039"/>
    </source>
</evidence>
<dbReference type="InterPro" id="IPR000380">
    <property type="entry name" value="Topo_IA"/>
</dbReference>
<dbReference type="InterPro" id="IPR034144">
    <property type="entry name" value="TOPRIM_TopoIII"/>
</dbReference>
<dbReference type="InterPro" id="IPR013826">
    <property type="entry name" value="Topo_IA_cen_sub3"/>
</dbReference>
<feature type="compositionally biased region" description="Polar residues" evidence="12">
    <location>
        <begin position="882"/>
        <end position="909"/>
    </location>
</feature>
<evidence type="ECO:0000256" key="11">
    <source>
        <dbReference type="RuleBase" id="RU362092"/>
    </source>
</evidence>
<dbReference type="CDD" id="cd00186">
    <property type="entry name" value="TOP1Ac"/>
    <property type="match status" value="1"/>
</dbReference>
<keyword evidence="8 11" id="KW-0238">DNA-binding</keyword>
<dbReference type="InterPro" id="IPR013824">
    <property type="entry name" value="Topo_IA_cen_sub1"/>
</dbReference>
<evidence type="ECO:0000256" key="4">
    <source>
        <dbReference type="ARBA" id="ARBA00022723"/>
    </source>
</evidence>
<proteinExistence type="inferred from homology"/>
<evidence type="ECO:0000256" key="9">
    <source>
        <dbReference type="ARBA" id="ARBA00023235"/>
    </source>
</evidence>
<dbReference type="EC" id="5.6.2.1" evidence="3 11"/>
<keyword evidence="7 11" id="KW-0799">Topoisomerase</keyword>
<feature type="compositionally biased region" description="Polar residues" evidence="12">
    <location>
        <begin position="749"/>
        <end position="762"/>
    </location>
</feature>
<dbReference type="FunFam" id="1.10.290.10:FF:000001">
    <property type="entry name" value="DNA topoisomerase"/>
    <property type="match status" value="1"/>
</dbReference>
<dbReference type="Gene3D" id="1.10.290.10">
    <property type="entry name" value="Topoisomerase I, domain 4"/>
    <property type="match status" value="1"/>
</dbReference>
<dbReference type="Gene3D" id="3.40.50.140">
    <property type="match status" value="1"/>
</dbReference>
<dbReference type="PROSITE" id="PS52039">
    <property type="entry name" value="TOPO_IA_2"/>
    <property type="match status" value="1"/>
</dbReference>
<dbReference type="GO" id="GO:0003917">
    <property type="term" value="F:DNA topoisomerase type I (single strand cut, ATP-independent) activity"/>
    <property type="evidence" value="ECO:0007669"/>
    <property type="project" value="UniProtKB-EC"/>
</dbReference>
<dbReference type="Pfam" id="PF01751">
    <property type="entry name" value="Toprim"/>
    <property type="match status" value="1"/>
</dbReference>
<keyword evidence="6" id="KW-0862">Zinc</keyword>
<evidence type="ECO:0000256" key="6">
    <source>
        <dbReference type="ARBA" id="ARBA00022833"/>
    </source>
</evidence>
<dbReference type="InterPro" id="IPR013825">
    <property type="entry name" value="Topo_IA_cen_sub2"/>
</dbReference>
<accession>A0A0V0J6A4</accession>
<dbReference type="SMART" id="SM00436">
    <property type="entry name" value="TOP1Bc"/>
    <property type="match status" value="1"/>
</dbReference>
<dbReference type="FunFam" id="1.10.460.10:FF:000003">
    <property type="entry name" value="DNA topoisomerase"/>
    <property type="match status" value="1"/>
</dbReference>
<feature type="domain" description="Topo IA-type catalytic" evidence="15">
    <location>
        <begin position="121"/>
        <end position="553"/>
    </location>
</feature>
<evidence type="ECO:0000259" key="13">
    <source>
        <dbReference type="PROSITE" id="PS50880"/>
    </source>
</evidence>
<dbReference type="InterPro" id="IPR006171">
    <property type="entry name" value="TOPRIM_dom"/>
</dbReference>
<dbReference type="GO" id="GO:0005634">
    <property type="term" value="C:nucleus"/>
    <property type="evidence" value="ECO:0007669"/>
    <property type="project" value="TreeGrafter"/>
</dbReference>
<dbReference type="InterPro" id="IPR023405">
    <property type="entry name" value="Topo_IA_core_domain"/>
</dbReference>
<evidence type="ECO:0000256" key="10">
    <source>
        <dbReference type="PROSITE-ProRule" id="PRU01343"/>
    </source>
</evidence>
<dbReference type="InterPro" id="IPR023406">
    <property type="entry name" value="Topo_IA_AS"/>
</dbReference>
<feature type="domain" description="GRF-type" evidence="14">
    <location>
        <begin position="836"/>
        <end position="877"/>
    </location>
</feature>
<dbReference type="GO" id="GO:0006310">
    <property type="term" value="P:DNA recombination"/>
    <property type="evidence" value="ECO:0007669"/>
    <property type="project" value="TreeGrafter"/>
</dbReference>
<comment type="catalytic activity">
    <reaction evidence="1 11">
        <text>ATP-independent breakage of single-stranded DNA, followed by passage and rejoining.</text>
        <dbReference type="EC" id="5.6.2.1"/>
    </reaction>
</comment>
<dbReference type="SMART" id="SM00493">
    <property type="entry name" value="TOPRIM"/>
    <property type="match status" value="1"/>
</dbReference>